<dbReference type="PANTHER" id="PTHR37166:SF1">
    <property type="entry name" value="PROTEIN FLAG"/>
    <property type="match status" value="1"/>
</dbReference>
<protein>
    <submittedName>
        <fullName evidence="2">Flagellar protein FlaG</fullName>
    </submittedName>
</protein>
<feature type="region of interest" description="Disordered" evidence="1">
    <location>
        <begin position="1"/>
        <end position="42"/>
    </location>
</feature>
<dbReference type="InterPro" id="IPR005186">
    <property type="entry name" value="FlaG"/>
</dbReference>
<reference evidence="3" key="1">
    <citation type="submission" date="2015-07" db="EMBL/GenBank/DDBJ databases">
        <title>Fjat-14205 dsm 2895.</title>
        <authorList>
            <person name="Liu B."/>
            <person name="Wang J."/>
            <person name="Zhu Y."/>
            <person name="Liu G."/>
            <person name="Chen Q."/>
            <person name="Chen Z."/>
            <person name="Lan J."/>
            <person name="Che J."/>
            <person name="Ge C."/>
            <person name="Shi H."/>
            <person name="Pan Z."/>
            <person name="Liu X."/>
        </authorList>
    </citation>
    <scope>NUCLEOTIDE SEQUENCE [LARGE SCALE GENOMIC DNA]</scope>
    <source>
        <strain evidence="3">DSM 25560</strain>
    </source>
</reference>
<evidence type="ECO:0000313" key="3">
    <source>
        <dbReference type="Proteomes" id="UP000050668"/>
    </source>
</evidence>
<dbReference type="PANTHER" id="PTHR37166">
    <property type="entry name" value="PROTEIN FLAG"/>
    <property type="match status" value="1"/>
</dbReference>
<keyword evidence="3" id="KW-1185">Reference proteome</keyword>
<dbReference type="EMBL" id="LGRV01000007">
    <property type="protein sequence ID" value="KOS66683.1"/>
    <property type="molecule type" value="Genomic_DNA"/>
</dbReference>
<comment type="caution">
    <text evidence="2">The sequence shown here is derived from an EMBL/GenBank/DDBJ whole genome shotgun (WGS) entry which is preliminary data.</text>
</comment>
<accession>A0ABR5JX11</accession>
<dbReference type="InterPro" id="IPR035924">
    <property type="entry name" value="FlaG-like_sf"/>
</dbReference>
<proteinExistence type="predicted"/>
<keyword evidence="2" id="KW-0282">Flagellum</keyword>
<dbReference type="Pfam" id="PF03646">
    <property type="entry name" value="FlaG"/>
    <property type="match status" value="1"/>
</dbReference>
<dbReference type="Proteomes" id="UP000050668">
    <property type="component" value="Unassembled WGS sequence"/>
</dbReference>
<evidence type="ECO:0000256" key="1">
    <source>
        <dbReference type="SAM" id="MobiDB-lite"/>
    </source>
</evidence>
<name>A0ABR5JX11_9BACI</name>
<dbReference type="RefSeq" id="WP_053585383.1">
    <property type="nucleotide sequence ID" value="NZ_LGRV01000007.1"/>
</dbReference>
<gene>
    <name evidence="2" type="ORF">AEA09_18295</name>
</gene>
<evidence type="ECO:0000313" key="2">
    <source>
        <dbReference type="EMBL" id="KOS66683.1"/>
    </source>
</evidence>
<keyword evidence="2" id="KW-0966">Cell projection</keyword>
<keyword evidence="2" id="KW-0969">Cilium</keyword>
<sequence length="131" mass="14792">MRISGNVDMDSVRGSKPVSNNVPTAEKAVKQGSETAKEQKVDPTVTMQIKPTDNSEETKAKVQEAVKKMNEMLEVNHSASKFIYHEGLERYYVTVVNKDTDEVVKEIPPKKLLDAFYEMQKMLGMVVDEKI</sequence>
<organism evidence="2 3">
    <name type="scientific">Lysinibacillus contaminans</name>
    <dbReference type="NCBI Taxonomy" id="1293441"/>
    <lineage>
        <taxon>Bacteria</taxon>
        <taxon>Bacillati</taxon>
        <taxon>Bacillota</taxon>
        <taxon>Bacilli</taxon>
        <taxon>Bacillales</taxon>
        <taxon>Bacillaceae</taxon>
        <taxon>Lysinibacillus</taxon>
    </lineage>
</organism>
<dbReference type="SUPFAM" id="SSF160214">
    <property type="entry name" value="FlaG-like"/>
    <property type="match status" value="1"/>
</dbReference>
<dbReference type="Gene3D" id="3.30.160.170">
    <property type="entry name" value="FlaG-like"/>
    <property type="match status" value="1"/>
</dbReference>